<dbReference type="Pfam" id="PF13361">
    <property type="entry name" value="UvrD_C"/>
    <property type="match status" value="1"/>
</dbReference>
<evidence type="ECO:0000256" key="4">
    <source>
        <dbReference type="ARBA" id="ARBA00022840"/>
    </source>
</evidence>
<feature type="binding site" evidence="9">
    <location>
        <begin position="7"/>
        <end position="14"/>
    </location>
    <ligand>
        <name>ATP</name>
        <dbReference type="ChEBI" id="CHEBI:30616"/>
    </ligand>
</feature>
<evidence type="ECO:0000256" key="8">
    <source>
        <dbReference type="ARBA" id="ARBA00048988"/>
    </source>
</evidence>
<dbReference type="GO" id="GO:0016887">
    <property type="term" value="F:ATP hydrolysis activity"/>
    <property type="evidence" value="ECO:0007669"/>
    <property type="project" value="RHEA"/>
</dbReference>
<keyword evidence="5" id="KW-0413">Isomerase</keyword>
<dbReference type="Proteomes" id="UP000000845">
    <property type="component" value="Chromosome"/>
</dbReference>
<comment type="catalytic activity">
    <reaction evidence="6">
        <text>Couples ATP hydrolysis with the unwinding of duplex DNA by translocating in the 3'-5' direction.</text>
        <dbReference type="EC" id="5.6.2.4"/>
    </reaction>
</comment>
<dbReference type="SUPFAM" id="SSF52540">
    <property type="entry name" value="P-loop containing nucleoside triphosphate hydrolases"/>
    <property type="match status" value="1"/>
</dbReference>
<keyword evidence="13" id="KW-1185">Reference proteome</keyword>
<dbReference type="PANTHER" id="PTHR11070:SF67">
    <property type="entry name" value="DNA 3'-5' HELICASE"/>
    <property type="match status" value="1"/>
</dbReference>
<evidence type="ECO:0000313" key="13">
    <source>
        <dbReference type="Proteomes" id="UP000000845"/>
    </source>
</evidence>
<dbReference type="InterPro" id="IPR000212">
    <property type="entry name" value="DNA_helicase_UvrD/REP"/>
</dbReference>
<proteinExistence type="predicted"/>
<sequence>MKKIIKASAGTGKTYSLALEYIKELILGTDFRKIYVMTFTKKATSEIRERVLLFLEEISEGTEAGDEILENIRKSDPGLTVNQEKMKIIYKDIIYNKDKIKIYTIDSFIKIIFDRIVAEKKHIYTYNTDNDENKEVIENVLAELISNRYHMEKVKSFLLKERRRNLEEYEELIDQLIKNRWKFEFIGNERKTRKKYKVETADLLYETEKLLLVSDEVIMLSEFSREEVLKEPFLSYNSFLDSNDKEKYFLKNIREFLKATSDIIWNGRKIKGNKYKEAAENFKEEYRNYKKILAKYIFNEEIISYEKDYFEISDIIFGIYDQIRFSEKSFNNSDRTIYTYKLLMENNRYINNGKVTEEFYDFFGNEIETVFIDEFQDTSVLQWRILRAIVEGSKNAVIVGDAKQSIYGWRDGEKKLFENLENILDGEVNVNSLAKTYRTKEKVMIFLNKFFNNINDTWNYEEVEYNSPEGYVELNAYNNDDPETDTIEEILSDITASLKENGNYRNTAVIARKNSELANIAAYLETNKIPFILESNKTLKEYEETEAVFYLFHFLVYKDFISLVKFLRSSFIDINAEDLRYILENKYKIQGYLEGRSEKPGVLEDFFKKLVIAEKMEYTDKVRYIFENFNIIKEEKSSIVYKNILYLYNLMLKFESMEDFLSKTEENKELLSIQGLNETNAVILTTIHKSKGLEYNTVYYLIDSSGKKGNNRGGLEFITELDKTFTKVEDYIIFNSRNRGITELLDEYRKFPKNSDLKEEDEKINNLYVALTRAKSNLYIFYYTGKKGFRNDNLENALYKASGLEIEEVAGSFYTDGVYQNKEEESKRPEKKEINIKKYFIENKKYDKIVKSTKSLEIENSRKEGLAIHYYFENIKYAGEEERYFARSQVFQKYGNMLGKSKLEEIFKRADNFIFGNKELFYKTWEVFNEFEITDGVTGEVFRIDKLLLDRTGKKAVILDFKSGEIHNQEQILKYEKILKEKLPDYDFRKEFIRL</sequence>
<feature type="domain" description="UvrD-like helicase ATP-binding" evidence="10">
    <location>
        <begin position="1"/>
        <end position="440"/>
    </location>
</feature>
<dbReference type="PROSITE" id="PS51198">
    <property type="entry name" value="UVRD_HELICASE_ATP_BIND"/>
    <property type="match status" value="1"/>
</dbReference>
<dbReference type="PANTHER" id="PTHR11070">
    <property type="entry name" value="UVRD / RECB / PCRA DNA HELICASE FAMILY MEMBER"/>
    <property type="match status" value="1"/>
</dbReference>
<gene>
    <name evidence="12" type="ordered locus">Sterm_3578</name>
</gene>
<evidence type="ECO:0000256" key="9">
    <source>
        <dbReference type="PROSITE-ProRule" id="PRU00560"/>
    </source>
</evidence>
<keyword evidence="3 9" id="KW-0347">Helicase</keyword>
<dbReference type="GO" id="GO:0003677">
    <property type="term" value="F:DNA binding"/>
    <property type="evidence" value="ECO:0007669"/>
    <property type="project" value="InterPro"/>
</dbReference>
<protein>
    <recommendedName>
        <fullName evidence="7">DNA 3'-5' helicase</fullName>
        <ecNumber evidence="7">5.6.2.4</ecNumber>
    </recommendedName>
</protein>
<dbReference type="Pfam" id="PF00580">
    <property type="entry name" value="UvrD-helicase"/>
    <property type="match status" value="1"/>
</dbReference>
<keyword evidence="1 9" id="KW-0547">Nucleotide-binding</keyword>
<accession>D1ARC6</accession>
<evidence type="ECO:0000256" key="5">
    <source>
        <dbReference type="ARBA" id="ARBA00023235"/>
    </source>
</evidence>
<evidence type="ECO:0000256" key="6">
    <source>
        <dbReference type="ARBA" id="ARBA00034617"/>
    </source>
</evidence>
<evidence type="ECO:0000259" key="11">
    <source>
        <dbReference type="PROSITE" id="PS51217"/>
    </source>
</evidence>
<dbReference type="GO" id="GO:0000725">
    <property type="term" value="P:recombinational repair"/>
    <property type="evidence" value="ECO:0007669"/>
    <property type="project" value="TreeGrafter"/>
</dbReference>
<dbReference type="KEGG" id="str:Sterm_3578"/>
<evidence type="ECO:0000259" key="10">
    <source>
        <dbReference type="PROSITE" id="PS51198"/>
    </source>
</evidence>
<dbReference type="RefSeq" id="WP_012862994.1">
    <property type="nucleotide sequence ID" value="NC_013517.1"/>
</dbReference>
<evidence type="ECO:0000256" key="7">
    <source>
        <dbReference type="ARBA" id="ARBA00034808"/>
    </source>
</evidence>
<evidence type="ECO:0000256" key="3">
    <source>
        <dbReference type="ARBA" id="ARBA00022806"/>
    </source>
</evidence>
<keyword evidence="2 9" id="KW-0378">Hydrolase</keyword>
<reference evidence="12 13" key="2">
    <citation type="journal article" date="2010" name="Stand. Genomic Sci.">
        <title>Complete genome sequence of Sebaldella termitidis type strain (NCTC 11300).</title>
        <authorList>
            <person name="Harmon-Smith M."/>
            <person name="Celia L."/>
            <person name="Chertkov O."/>
            <person name="Lapidus A."/>
            <person name="Copeland A."/>
            <person name="Glavina Del Rio T."/>
            <person name="Nolan M."/>
            <person name="Lucas S."/>
            <person name="Tice H."/>
            <person name="Cheng J.F."/>
            <person name="Han C."/>
            <person name="Detter J.C."/>
            <person name="Bruce D."/>
            <person name="Goodwin L."/>
            <person name="Pitluck S."/>
            <person name="Pati A."/>
            <person name="Liolios K."/>
            <person name="Ivanova N."/>
            <person name="Mavromatis K."/>
            <person name="Mikhailova N."/>
            <person name="Chen A."/>
            <person name="Palaniappan K."/>
            <person name="Land M."/>
            <person name="Hauser L."/>
            <person name="Chang Y.J."/>
            <person name="Jeffries C.D."/>
            <person name="Brettin T."/>
            <person name="Goker M."/>
            <person name="Beck B."/>
            <person name="Bristow J."/>
            <person name="Eisen J.A."/>
            <person name="Markowitz V."/>
            <person name="Hugenholtz P."/>
            <person name="Kyrpides N.C."/>
            <person name="Klenk H.P."/>
            <person name="Chen F."/>
        </authorList>
    </citation>
    <scope>NUCLEOTIDE SEQUENCE [LARGE SCALE GENOMIC DNA]</scope>
    <source>
        <strain evidence="13">ATCC 33386 / NCTC 11300</strain>
    </source>
</reference>
<dbReference type="STRING" id="526218.Sterm_3578"/>
<dbReference type="EMBL" id="CP001739">
    <property type="protein sequence ID" value="ACZ10412.1"/>
    <property type="molecule type" value="Genomic_DNA"/>
</dbReference>
<dbReference type="GO" id="GO:0005524">
    <property type="term" value="F:ATP binding"/>
    <property type="evidence" value="ECO:0007669"/>
    <property type="project" value="UniProtKB-UniRule"/>
</dbReference>
<dbReference type="InterPro" id="IPR014017">
    <property type="entry name" value="DNA_helicase_UvrD-like_C"/>
</dbReference>
<dbReference type="PROSITE" id="PS51217">
    <property type="entry name" value="UVRD_HELICASE_CTER"/>
    <property type="match status" value="1"/>
</dbReference>
<dbReference type="GO" id="GO:0043138">
    <property type="term" value="F:3'-5' DNA helicase activity"/>
    <property type="evidence" value="ECO:0007669"/>
    <property type="project" value="UniProtKB-EC"/>
</dbReference>
<evidence type="ECO:0000256" key="2">
    <source>
        <dbReference type="ARBA" id="ARBA00022801"/>
    </source>
</evidence>
<feature type="domain" description="UvrD-like helicase C-terminal" evidence="11">
    <location>
        <begin position="441"/>
        <end position="692"/>
    </location>
</feature>
<evidence type="ECO:0000256" key="1">
    <source>
        <dbReference type="ARBA" id="ARBA00022741"/>
    </source>
</evidence>
<dbReference type="EC" id="5.6.2.4" evidence="7"/>
<dbReference type="eggNOG" id="COG1074">
    <property type="taxonomic scope" value="Bacteria"/>
</dbReference>
<comment type="catalytic activity">
    <reaction evidence="8">
        <text>ATP + H2O = ADP + phosphate + H(+)</text>
        <dbReference type="Rhea" id="RHEA:13065"/>
        <dbReference type="ChEBI" id="CHEBI:15377"/>
        <dbReference type="ChEBI" id="CHEBI:15378"/>
        <dbReference type="ChEBI" id="CHEBI:30616"/>
        <dbReference type="ChEBI" id="CHEBI:43474"/>
        <dbReference type="ChEBI" id="CHEBI:456216"/>
        <dbReference type="EC" id="5.6.2.4"/>
    </reaction>
</comment>
<dbReference type="HOGENOM" id="CLU_009386_0_0_0"/>
<name>D1ARC6_SEBTE</name>
<dbReference type="Gene3D" id="3.40.50.300">
    <property type="entry name" value="P-loop containing nucleotide triphosphate hydrolases"/>
    <property type="match status" value="4"/>
</dbReference>
<organism evidence="12 13">
    <name type="scientific">Sebaldella termitidis (strain ATCC 33386 / NCTC 11300)</name>
    <dbReference type="NCBI Taxonomy" id="526218"/>
    <lineage>
        <taxon>Bacteria</taxon>
        <taxon>Fusobacteriati</taxon>
        <taxon>Fusobacteriota</taxon>
        <taxon>Fusobacteriia</taxon>
        <taxon>Fusobacteriales</taxon>
        <taxon>Leptotrichiaceae</taxon>
        <taxon>Sebaldella</taxon>
    </lineage>
</organism>
<dbReference type="InterPro" id="IPR014016">
    <property type="entry name" value="UvrD-like_ATP-bd"/>
</dbReference>
<dbReference type="InterPro" id="IPR027417">
    <property type="entry name" value="P-loop_NTPase"/>
</dbReference>
<reference evidence="13" key="1">
    <citation type="submission" date="2009-09" db="EMBL/GenBank/DDBJ databases">
        <title>The complete chromosome of Sebaldella termitidis ATCC 33386.</title>
        <authorList>
            <consortium name="US DOE Joint Genome Institute (JGI-PGF)"/>
            <person name="Lucas S."/>
            <person name="Copeland A."/>
            <person name="Lapidus A."/>
            <person name="Glavina del Rio T."/>
            <person name="Dalin E."/>
            <person name="Tice H."/>
            <person name="Bruce D."/>
            <person name="Goodwin L."/>
            <person name="Pitluck S."/>
            <person name="Kyrpides N."/>
            <person name="Mavromatis K."/>
            <person name="Ivanova N."/>
            <person name="Mikhailova N."/>
            <person name="Sims D."/>
            <person name="Meincke L."/>
            <person name="Brettin T."/>
            <person name="Detter J.C."/>
            <person name="Han C."/>
            <person name="Larimer F."/>
            <person name="Land M."/>
            <person name="Hauser L."/>
            <person name="Markowitz V."/>
            <person name="Cheng J.F."/>
            <person name="Hugenholtz P."/>
            <person name="Woyke T."/>
            <person name="Wu D."/>
            <person name="Eisen J.A."/>
        </authorList>
    </citation>
    <scope>NUCLEOTIDE SEQUENCE [LARGE SCALE GENOMIC DNA]</scope>
    <source>
        <strain evidence="13">ATCC 33386 / NCTC 11300</strain>
    </source>
</reference>
<evidence type="ECO:0000313" key="12">
    <source>
        <dbReference type="EMBL" id="ACZ10412.1"/>
    </source>
</evidence>
<dbReference type="GO" id="GO:0005829">
    <property type="term" value="C:cytosol"/>
    <property type="evidence" value="ECO:0007669"/>
    <property type="project" value="TreeGrafter"/>
</dbReference>
<keyword evidence="4 9" id="KW-0067">ATP-binding</keyword>
<dbReference type="AlphaFoldDB" id="D1ARC6"/>